<organism evidence="1 2">
    <name type="scientific">Dokdonella ginsengisoli</name>
    <dbReference type="NCBI Taxonomy" id="363846"/>
    <lineage>
        <taxon>Bacteria</taxon>
        <taxon>Pseudomonadati</taxon>
        <taxon>Pseudomonadota</taxon>
        <taxon>Gammaproteobacteria</taxon>
        <taxon>Lysobacterales</taxon>
        <taxon>Rhodanobacteraceae</taxon>
        <taxon>Dokdonella</taxon>
    </lineage>
</organism>
<name>A0ABV9R3F0_9GAMM</name>
<dbReference type="InterPro" id="IPR010710">
    <property type="entry name" value="DUF1289"/>
</dbReference>
<comment type="caution">
    <text evidence="1">The sequence shown here is derived from an EMBL/GenBank/DDBJ whole genome shotgun (WGS) entry which is preliminary data.</text>
</comment>
<sequence length="63" mass="6956">MTTIPHPPPILSPCIGICHLGTDGYCEGCLRSGDEIARWIAMGEAERRRIVEEVLPQREAGRP</sequence>
<proteinExistence type="predicted"/>
<dbReference type="RefSeq" id="WP_380022591.1">
    <property type="nucleotide sequence ID" value="NZ_JBHSHD010000016.1"/>
</dbReference>
<reference evidence="2" key="1">
    <citation type="journal article" date="2019" name="Int. J. Syst. Evol. Microbiol.">
        <title>The Global Catalogue of Microorganisms (GCM) 10K type strain sequencing project: providing services to taxonomists for standard genome sequencing and annotation.</title>
        <authorList>
            <consortium name="The Broad Institute Genomics Platform"/>
            <consortium name="The Broad Institute Genome Sequencing Center for Infectious Disease"/>
            <person name="Wu L."/>
            <person name="Ma J."/>
        </authorList>
    </citation>
    <scope>NUCLEOTIDE SEQUENCE [LARGE SCALE GENOMIC DNA]</scope>
    <source>
        <strain evidence="2">CCUG 30340</strain>
    </source>
</reference>
<dbReference type="EMBL" id="JBHSHD010000016">
    <property type="protein sequence ID" value="MFC4822312.1"/>
    <property type="molecule type" value="Genomic_DNA"/>
</dbReference>
<dbReference type="PANTHER" id="PTHR35175:SF2">
    <property type="entry name" value="DUF1289 DOMAIN-CONTAINING PROTEIN"/>
    <property type="match status" value="1"/>
</dbReference>
<protein>
    <submittedName>
        <fullName evidence="1">DUF1289 domain-containing protein</fullName>
    </submittedName>
</protein>
<evidence type="ECO:0000313" key="2">
    <source>
        <dbReference type="Proteomes" id="UP001595886"/>
    </source>
</evidence>
<dbReference type="PANTHER" id="PTHR35175">
    <property type="entry name" value="DUF1289 DOMAIN-CONTAINING PROTEIN"/>
    <property type="match status" value="1"/>
</dbReference>
<dbReference type="Pfam" id="PF06945">
    <property type="entry name" value="DUF1289"/>
    <property type="match status" value="1"/>
</dbReference>
<dbReference type="Proteomes" id="UP001595886">
    <property type="component" value="Unassembled WGS sequence"/>
</dbReference>
<gene>
    <name evidence="1" type="ORF">ACFO6Q_18450</name>
</gene>
<keyword evidence="2" id="KW-1185">Reference proteome</keyword>
<accession>A0ABV9R3F0</accession>
<evidence type="ECO:0000313" key="1">
    <source>
        <dbReference type="EMBL" id="MFC4822312.1"/>
    </source>
</evidence>